<organism evidence="3 4">
    <name type="scientific">Extremus antarcticus</name>
    <dbReference type="NCBI Taxonomy" id="702011"/>
    <lineage>
        <taxon>Eukaryota</taxon>
        <taxon>Fungi</taxon>
        <taxon>Dikarya</taxon>
        <taxon>Ascomycota</taxon>
        <taxon>Pezizomycotina</taxon>
        <taxon>Dothideomycetes</taxon>
        <taxon>Dothideomycetidae</taxon>
        <taxon>Mycosphaerellales</taxon>
        <taxon>Extremaceae</taxon>
        <taxon>Extremus</taxon>
    </lineage>
</organism>
<feature type="region of interest" description="Disordered" evidence="1">
    <location>
        <begin position="511"/>
        <end position="535"/>
    </location>
</feature>
<dbReference type="PANTHER" id="PTHR24359">
    <property type="entry name" value="SERINE/THREONINE-PROTEIN KINASE SBK1"/>
    <property type="match status" value="1"/>
</dbReference>
<dbReference type="PANTHER" id="PTHR24359:SF1">
    <property type="entry name" value="INHIBITOR OF NUCLEAR FACTOR KAPPA-B KINASE EPSILON SUBUNIT HOMOLOG 1-RELATED"/>
    <property type="match status" value="1"/>
</dbReference>
<dbReference type="EMBL" id="JAWDJX010000044">
    <property type="protein sequence ID" value="KAK3048892.1"/>
    <property type="molecule type" value="Genomic_DNA"/>
</dbReference>
<dbReference type="SMART" id="SM00220">
    <property type="entry name" value="S_TKc"/>
    <property type="match status" value="1"/>
</dbReference>
<comment type="caution">
    <text evidence="3">The sequence shown here is derived from an EMBL/GenBank/DDBJ whole genome shotgun (WGS) entry which is preliminary data.</text>
</comment>
<feature type="compositionally biased region" description="Low complexity" evidence="1">
    <location>
        <begin position="612"/>
        <end position="623"/>
    </location>
</feature>
<dbReference type="GO" id="GO:0004674">
    <property type="term" value="F:protein serine/threonine kinase activity"/>
    <property type="evidence" value="ECO:0007669"/>
    <property type="project" value="TreeGrafter"/>
</dbReference>
<evidence type="ECO:0000313" key="3">
    <source>
        <dbReference type="EMBL" id="KAK3048892.1"/>
    </source>
</evidence>
<dbReference type="PROSITE" id="PS50011">
    <property type="entry name" value="PROTEIN_KINASE_DOM"/>
    <property type="match status" value="1"/>
</dbReference>
<accession>A0AAJ0D8L9</accession>
<dbReference type="AlphaFoldDB" id="A0AAJ0D8L9"/>
<keyword evidence="4" id="KW-1185">Reference proteome</keyword>
<feature type="region of interest" description="Disordered" evidence="1">
    <location>
        <begin position="565"/>
        <end position="683"/>
    </location>
</feature>
<gene>
    <name evidence="3" type="ORF">LTR09_009787</name>
</gene>
<evidence type="ECO:0000313" key="4">
    <source>
        <dbReference type="Proteomes" id="UP001271007"/>
    </source>
</evidence>
<protein>
    <recommendedName>
        <fullName evidence="2">Protein kinase domain-containing protein</fullName>
    </recommendedName>
</protein>
<dbReference type="InterPro" id="IPR000719">
    <property type="entry name" value="Prot_kinase_dom"/>
</dbReference>
<dbReference type="GO" id="GO:0005524">
    <property type="term" value="F:ATP binding"/>
    <property type="evidence" value="ECO:0007669"/>
    <property type="project" value="InterPro"/>
</dbReference>
<feature type="domain" description="Protein kinase" evidence="2">
    <location>
        <begin position="162"/>
        <end position="480"/>
    </location>
</feature>
<reference evidence="3" key="1">
    <citation type="submission" date="2023-04" db="EMBL/GenBank/DDBJ databases">
        <title>Black Yeasts Isolated from many extreme environments.</title>
        <authorList>
            <person name="Coleine C."/>
            <person name="Stajich J.E."/>
            <person name="Selbmann L."/>
        </authorList>
    </citation>
    <scope>NUCLEOTIDE SEQUENCE</scope>
    <source>
        <strain evidence="3">CCFEE 5312</strain>
    </source>
</reference>
<dbReference type="Gene3D" id="1.10.510.10">
    <property type="entry name" value="Transferase(Phosphotransferase) domain 1"/>
    <property type="match status" value="1"/>
</dbReference>
<dbReference type="SUPFAM" id="SSF56112">
    <property type="entry name" value="Protein kinase-like (PK-like)"/>
    <property type="match status" value="1"/>
</dbReference>
<name>A0AAJ0D8L9_9PEZI</name>
<feature type="compositionally biased region" description="Basic and acidic residues" evidence="1">
    <location>
        <begin position="655"/>
        <end position="667"/>
    </location>
</feature>
<dbReference type="Pfam" id="PF00069">
    <property type="entry name" value="Pkinase"/>
    <property type="match status" value="1"/>
</dbReference>
<dbReference type="Proteomes" id="UP001271007">
    <property type="component" value="Unassembled WGS sequence"/>
</dbReference>
<dbReference type="InterPro" id="IPR011009">
    <property type="entry name" value="Kinase-like_dom_sf"/>
</dbReference>
<sequence>MPQPSAQSTFRPEVNQELKWIKEHSVESCMGEAGSPPKLFTPTPAIREHFTHSRLLTILEKLFDETECPRLAHRILNQGHDPYLLVFLILLQCGVPQFIEDFLQDDELSDKHLPFHSATQFPVDIDFKAFDDNQRPLETPVLQPNPGTKKVHSNRVLPIEQREVLKTRDSPTAAEISRIKVHPDFDRLEQLAEIHHPHVYILKSYRGPDGKRKFDVEVQGYLSTLNSGAPIKSLTKFYGGIIYQEEYHLILEYADGGNWEEYMQRVEPPRRASDISSLWQSLLEVAQVLHRVHVEGGCHQDVNPRNLLVKRKPHGNKYDVYIKLGDFNRYHKVSGTAGTIYARDMYGTKRYGAPECYRPDQYAQNTLLHVPQTVDVWSLGCIWSEAAVWFGEGWDGVRRFCDNRQQEVQTLHMEDIACFHDTAKMLECVKHVLQNMASMASTEDDLSAQICRGLIPHMLHPDGQHRLKSSDLLSRTQAILNRRSSQGANTFDPPQRILEPDIEHDFQGLNLRRTGTAPGSSGGRLNRRPVHMDSPPLTATGIANTVESPRQMTLADDGRVRLYHQPRQEKRPLPAPAFTTPVLPSRSRPWQGKSREQDYSFEPDELPDYHRSSTTRIPRSRTSAGERANCAPPQDVLDPAPRYMPSETAPYPSHSRNDSRLQEEPQRAPHAPSTEGKRSVRRMEVPTARVWMEKKKRGNGDAYLDGWDEVRKQLKARDHEFILDDCYSSSEHWEGMCYILELLSFMVQYDDPDGIVLRFSNSDDMSQSRDPQKLKACADGVTPRGSKCFGDTLEKVLNDYRQKLDYHAHASRTRRVDDVRPLSIYVLTNGENLGSPAVPIVELVTRLTELKYPGKHVGVQFISFGQNEVWIESLRQMDVMSQTWDLPEDIVDTEPSNGDVYKMLLGAIDRKYDDAS</sequence>
<evidence type="ECO:0000256" key="1">
    <source>
        <dbReference type="SAM" id="MobiDB-lite"/>
    </source>
</evidence>
<proteinExistence type="predicted"/>
<evidence type="ECO:0000259" key="2">
    <source>
        <dbReference type="PROSITE" id="PS50011"/>
    </source>
</evidence>